<dbReference type="Proteomes" id="UP000268059">
    <property type="component" value="Chromosome"/>
</dbReference>
<dbReference type="KEGG" id="ebm:SG0102_17200"/>
<feature type="transmembrane region" description="Helical" evidence="1">
    <location>
        <begin position="320"/>
        <end position="337"/>
    </location>
</feature>
<dbReference type="InterPro" id="IPR051599">
    <property type="entry name" value="Cell_Envelope_Assoc"/>
</dbReference>
<reference evidence="3 4" key="1">
    <citation type="submission" date="2018-11" db="EMBL/GenBank/DDBJ databases">
        <title>Novel Erysipelotrichaceae bacterium isolated from small intestine of a swine.</title>
        <authorList>
            <person name="Kim J.S."/>
            <person name="Choe H."/>
            <person name="Lee Y.R."/>
            <person name="Kim K.M."/>
            <person name="Park D.S."/>
        </authorList>
    </citation>
    <scope>NUCLEOTIDE SEQUENCE [LARGE SCALE GENOMIC DNA]</scope>
    <source>
        <strain evidence="3 4">SG0102</strain>
    </source>
</reference>
<feature type="transmembrane region" description="Helical" evidence="1">
    <location>
        <begin position="171"/>
        <end position="192"/>
    </location>
</feature>
<feature type="transmembrane region" description="Helical" evidence="1">
    <location>
        <begin position="61"/>
        <end position="88"/>
    </location>
</feature>
<proteinExistence type="predicted"/>
<dbReference type="OrthoDB" id="9782395at2"/>
<keyword evidence="4" id="KW-1185">Reference proteome</keyword>
<evidence type="ECO:0000313" key="4">
    <source>
        <dbReference type="Proteomes" id="UP000268059"/>
    </source>
</evidence>
<dbReference type="InterPro" id="IPR014729">
    <property type="entry name" value="Rossmann-like_a/b/a_fold"/>
</dbReference>
<keyword evidence="1" id="KW-1133">Transmembrane helix</keyword>
<keyword evidence="1" id="KW-0472">Membrane</keyword>
<dbReference type="PANTHER" id="PTHR30336:SF4">
    <property type="entry name" value="ENVELOPE BIOGENESIS FACTOR ELYC"/>
    <property type="match status" value="1"/>
</dbReference>
<keyword evidence="1" id="KW-0812">Transmembrane</keyword>
<dbReference type="Pfam" id="PF02698">
    <property type="entry name" value="DUF218"/>
    <property type="match status" value="1"/>
</dbReference>
<feature type="transmembrane region" description="Helical" evidence="1">
    <location>
        <begin position="28"/>
        <end position="49"/>
    </location>
</feature>
<feature type="transmembrane region" description="Helical" evidence="1">
    <location>
        <begin position="108"/>
        <end position="127"/>
    </location>
</feature>
<dbReference type="EMBL" id="AP019309">
    <property type="protein sequence ID" value="BBH26786.1"/>
    <property type="molecule type" value="Genomic_DNA"/>
</dbReference>
<dbReference type="GO" id="GO:0000270">
    <property type="term" value="P:peptidoglycan metabolic process"/>
    <property type="evidence" value="ECO:0007669"/>
    <property type="project" value="TreeGrafter"/>
</dbReference>
<accession>A0A3G9J805</accession>
<dbReference type="CDD" id="cd06259">
    <property type="entry name" value="YdcF-like"/>
    <property type="match status" value="1"/>
</dbReference>
<dbReference type="Gene3D" id="3.40.50.620">
    <property type="entry name" value="HUPs"/>
    <property type="match status" value="1"/>
</dbReference>
<gene>
    <name evidence="3" type="primary">gdmH</name>
    <name evidence="3" type="ORF">SG0102_17200</name>
</gene>
<sequence length="338" mass="38419">MITIGLSLTAFFTIVFILIMVIERRTLFAGFSFLCMLGSYALLAMLIVFRYSHWITAHRLLFDVILFGAFVGVVFLIALPIVLVLMFFVEGIKIIRKEGFKWTNCLSLGLALLVIITTFVIPSLELWKIHPYLFKLWSMVELLFAYLLFMATMYVVSALLNLMHLRKNHHFNYVVVLGAGVIGAKITPLLAARIEKGMEICRANPDCQLIMSGGQGPGEDLPEGEAMAKYAIAQQMPKEHILIENKSSNTIENLHFSQNLMKQPARFAIVTTSYHVFRSLIIARKQHIKCVGYGAKTKWYFALNATIREFIGYLSLTRKMHIVFIILLELLIVGLRIH</sequence>
<feature type="domain" description="DUF218" evidence="2">
    <location>
        <begin position="173"/>
        <end position="312"/>
    </location>
</feature>
<evidence type="ECO:0000259" key="2">
    <source>
        <dbReference type="Pfam" id="PF02698"/>
    </source>
</evidence>
<feature type="transmembrane region" description="Helical" evidence="1">
    <location>
        <begin position="5"/>
        <end position="22"/>
    </location>
</feature>
<organism evidence="3 4">
    <name type="scientific">Intestinibaculum porci</name>
    <dbReference type="NCBI Taxonomy" id="2487118"/>
    <lineage>
        <taxon>Bacteria</taxon>
        <taxon>Bacillati</taxon>
        <taxon>Bacillota</taxon>
        <taxon>Erysipelotrichia</taxon>
        <taxon>Erysipelotrichales</taxon>
        <taxon>Erysipelotrichaceae</taxon>
        <taxon>Intestinibaculum</taxon>
    </lineage>
</organism>
<evidence type="ECO:0000313" key="3">
    <source>
        <dbReference type="EMBL" id="BBH26786.1"/>
    </source>
</evidence>
<protein>
    <submittedName>
        <fullName evidence="3">Membrane protein</fullName>
    </submittedName>
</protein>
<dbReference type="PANTHER" id="PTHR30336">
    <property type="entry name" value="INNER MEMBRANE PROTEIN, PROBABLE PERMEASE"/>
    <property type="match status" value="1"/>
</dbReference>
<dbReference type="AlphaFoldDB" id="A0A3G9J805"/>
<dbReference type="InterPro" id="IPR003848">
    <property type="entry name" value="DUF218"/>
</dbReference>
<dbReference type="GO" id="GO:0043164">
    <property type="term" value="P:Gram-negative-bacterium-type cell wall biogenesis"/>
    <property type="evidence" value="ECO:0007669"/>
    <property type="project" value="TreeGrafter"/>
</dbReference>
<evidence type="ECO:0000256" key="1">
    <source>
        <dbReference type="SAM" id="Phobius"/>
    </source>
</evidence>
<name>A0A3G9J805_9FIRM</name>
<feature type="transmembrane region" description="Helical" evidence="1">
    <location>
        <begin position="139"/>
        <end position="159"/>
    </location>
</feature>
<dbReference type="GO" id="GO:0005886">
    <property type="term" value="C:plasma membrane"/>
    <property type="evidence" value="ECO:0007669"/>
    <property type="project" value="TreeGrafter"/>
</dbReference>
<dbReference type="InParanoid" id="A0A3G9J805"/>